<feature type="domain" description="Retrovirus-related Pol polyprotein from transposon TNT 1-94-like beta-barrel" evidence="7">
    <location>
        <begin position="590"/>
        <end position="652"/>
    </location>
</feature>
<name>A0AAP0AYV9_9ASPA</name>
<evidence type="ECO:0000256" key="5">
    <source>
        <dbReference type="ARBA" id="ARBA00023136"/>
    </source>
</evidence>
<feature type="region of interest" description="Disordered" evidence="6">
    <location>
        <begin position="557"/>
        <end position="587"/>
    </location>
</feature>
<dbReference type="PROSITE" id="PS51257">
    <property type="entry name" value="PROKAR_LIPOPROTEIN"/>
    <property type="match status" value="1"/>
</dbReference>
<keyword evidence="5" id="KW-0472">Membrane</keyword>
<reference evidence="8 9" key="1">
    <citation type="journal article" date="2022" name="Nat. Plants">
        <title>Genomes of leafy and leafless Platanthera orchids illuminate the evolution of mycoheterotrophy.</title>
        <authorList>
            <person name="Li M.H."/>
            <person name="Liu K.W."/>
            <person name="Li Z."/>
            <person name="Lu H.C."/>
            <person name="Ye Q.L."/>
            <person name="Zhang D."/>
            <person name="Wang J.Y."/>
            <person name="Li Y.F."/>
            <person name="Zhong Z.M."/>
            <person name="Liu X."/>
            <person name="Yu X."/>
            <person name="Liu D.K."/>
            <person name="Tu X.D."/>
            <person name="Liu B."/>
            <person name="Hao Y."/>
            <person name="Liao X.Y."/>
            <person name="Jiang Y.T."/>
            <person name="Sun W.H."/>
            <person name="Chen J."/>
            <person name="Chen Y.Q."/>
            <person name="Ai Y."/>
            <person name="Zhai J.W."/>
            <person name="Wu S.S."/>
            <person name="Zhou Z."/>
            <person name="Hsiao Y.Y."/>
            <person name="Wu W.L."/>
            <person name="Chen Y.Y."/>
            <person name="Lin Y.F."/>
            <person name="Hsu J.L."/>
            <person name="Li C.Y."/>
            <person name="Wang Z.W."/>
            <person name="Zhao X."/>
            <person name="Zhong W.Y."/>
            <person name="Ma X.K."/>
            <person name="Ma L."/>
            <person name="Huang J."/>
            <person name="Chen G.Z."/>
            <person name="Huang M.Z."/>
            <person name="Huang L."/>
            <person name="Peng D.H."/>
            <person name="Luo Y.B."/>
            <person name="Zou S.Q."/>
            <person name="Chen S.P."/>
            <person name="Lan S."/>
            <person name="Tsai W.C."/>
            <person name="Van de Peer Y."/>
            <person name="Liu Z.J."/>
        </authorList>
    </citation>
    <scope>NUCLEOTIDE SEQUENCE [LARGE SCALE GENOMIC DNA]</scope>
    <source>
        <strain evidence="8">Lor287</strain>
    </source>
</reference>
<evidence type="ECO:0000313" key="8">
    <source>
        <dbReference type="EMBL" id="KAK8919348.1"/>
    </source>
</evidence>
<evidence type="ECO:0000256" key="6">
    <source>
        <dbReference type="SAM" id="MobiDB-lite"/>
    </source>
</evidence>
<dbReference type="GO" id="GO:0016020">
    <property type="term" value="C:membrane"/>
    <property type="evidence" value="ECO:0007669"/>
    <property type="project" value="UniProtKB-SubCell"/>
</dbReference>
<keyword evidence="9" id="KW-1185">Reference proteome</keyword>
<comment type="caution">
    <text evidence="8">The sequence shown here is derived from an EMBL/GenBank/DDBJ whole genome shotgun (WGS) entry which is preliminary data.</text>
</comment>
<proteinExistence type="predicted"/>
<dbReference type="InterPro" id="IPR039309">
    <property type="entry name" value="BT1"/>
</dbReference>
<dbReference type="PANTHER" id="PTHR31585:SF6">
    <property type="entry name" value="FOLATE-BIOPTERIN TRANSPORTER 2-RELATED"/>
    <property type="match status" value="1"/>
</dbReference>
<dbReference type="AlphaFoldDB" id="A0AAP0AYV9"/>
<evidence type="ECO:0000256" key="4">
    <source>
        <dbReference type="ARBA" id="ARBA00022989"/>
    </source>
</evidence>
<dbReference type="PANTHER" id="PTHR31585">
    <property type="entry name" value="FOLATE-BIOPTERIN TRANSPORTER 1, CHLOROPLASTIC"/>
    <property type="match status" value="1"/>
</dbReference>
<evidence type="ECO:0000259" key="7">
    <source>
        <dbReference type="Pfam" id="PF22936"/>
    </source>
</evidence>
<sequence>MGRTTCLAPQPVTEDCSPYTPTPHCACFSATVGCWQQVRTQTPLIRNLQQSSSPTDLQLLSSVAGPLQSATVVGHRAEHFLCMQTFSGVASSCAVVLFVRRPSWPRWPPHGLLGVASLLTLSLHSKLHIFFALLAMTSASASVAIADVTIDACVAQNSIAKPSLAPDMQSLCGLCSSIGALLGFSISGILVHAIGSQVHKKFLQAGKSMWSTLKCPEVWRPCVYMYMSFALSLNIQEGMFYWYTNPKEGPSFSQGIRQNQILLSTWYQSKDSRSVSSAFVHPPLGSRSAPLACSTPPALARSRSAPPALGRYRSAPPVLSSRRKERPVRRKERPVRRKERPVAIPFFDRLPSTPLLLHDVSLRRPSPPGFSGRPGVSGRFVFHGGCRGHRTRILRCPLRQLDLRNTRSSTQIYELTRHVLELKQGTLTVSAYYSEFERLYQELEYFNIFTAACTAVAQALQKDKNRFRVHVFLMGLNMEFEAVRLHVLHREILSSLREAFSMLLIDENCRRSLGSSTDHSALAGISRGPPSVCSHCGKKDHTKDVCFRLHPHLAPPGRGSTARGIGGHRDGGRPTGLSSAHGVSSSPSEWIIDSGATNHMTDSASGFTSYTSLSGRGKVIVVNGSLSSIAGKGTVACSPDLSLSSVLHVPHFLAIFSPLTTALNCSVIFFPDVCVFRDLDTKWTLDSDRNVDGLYLLNQSLSPSALSSARSLTLHDIRRWHQHLDHPSALYLTKMFSVFNRLI</sequence>
<dbReference type="Proteomes" id="UP001418222">
    <property type="component" value="Unassembled WGS sequence"/>
</dbReference>
<dbReference type="Pfam" id="PF03092">
    <property type="entry name" value="BT1"/>
    <property type="match status" value="2"/>
</dbReference>
<organism evidence="8 9">
    <name type="scientific">Platanthera zijinensis</name>
    <dbReference type="NCBI Taxonomy" id="2320716"/>
    <lineage>
        <taxon>Eukaryota</taxon>
        <taxon>Viridiplantae</taxon>
        <taxon>Streptophyta</taxon>
        <taxon>Embryophyta</taxon>
        <taxon>Tracheophyta</taxon>
        <taxon>Spermatophyta</taxon>
        <taxon>Magnoliopsida</taxon>
        <taxon>Liliopsida</taxon>
        <taxon>Asparagales</taxon>
        <taxon>Orchidaceae</taxon>
        <taxon>Orchidoideae</taxon>
        <taxon>Orchideae</taxon>
        <taxon>Orchidinae</taxon>
        <taxon>Platanthera</taxon>
    </lineage>
</organism>
<evidence type="ECO:0000256" key="2">
    <source>
        <dbReference type="ARBA" id="ARBA00022448"/>
    </source>
</evidence>
<feature type="compositionally biased region" description="Polar residues" evidence="6">
    <location>
        <begin position="576"/>
        <end position="587"/>
    </location>
</feature>
<dbReference type="InterPro" id="IPR054722">
    <property type="entry name" value="PolX-like_BBD"/>
</dbReference>
<feature type="compositionally biased region" description="Basic residues" evidence="6">
    <location>
        <begin position="321"/>
        <end position="335"/>
    </location>
</feature>
<keyword evidence="2" id="KW-0813">Transport</keyword>
<protein>
    <submittedName>
        <fullName evidence="8">Folate-biopterin transporter 2</fullName>
    </submittedName>
</protein>
<dbReference type="Pfam" id="PF22936">
    <property type="entry name" value="Pol_BBD"/>
    <property type="match status" value="1"/>
</dbReference>
<feature type="compositionally biased region" description="Low complexity" evidence="6">
    <location>
        <begin position="296"/>
        <end position="309"/>
    </location>
</feature>
<dbReference type="EMBL" id="JBBWWQ010000019">
    <property type="protein sequence ID" value="KAK8919348.1"/>
    <property type="molecule type" value="Genomic_DNA"/>
</dbReference>
<gene>
    <name evidence="8" type="ORF">KSP39_PZI020954</name>
</gene>
<comment type="subcellular location">
    <subcellularLocation>
        <location evidence="1">Membrane</location>
        <topology evidence="1">Multi-pass membrane protein</topology>
    </subcellularLocation>
</comment>
<accession>A0AAP0AYV9</accession>
<evidence type="ECO:0000256" key="1">
    <source>
        <dbReference type="ARBA" id="ARBA00004141"/>
    </source>
</evidence>
<feature type="region of interest" description="Disordered" evidence="6">
    <location>
        <begin position="289"/>
        <end position="335"/>
    </location>
</feature>
<keyword evidence="4" id="KW-1133">Transmembrane helix</keyword>
<evidence type="ECO:0000313" key="9">
    <source>
        <dbReference type="Proteomes" id="UP001418222"/>
    </source>
</evidence>
<evidence type="ECO:0000256" key="3">
    <source>
        <dbReference type="ARBA" id="ARBA00022692"/>
    </source>
</evidence>
<keyword evidence="3" id="KW-0812">Transmembrane</keyword>